<proteinExistence type="predicted"/>
<comment type="caution">
    <text evidence="1">The sequence shown here is derived from an EMBL/GenBank/DDBJ whole genome shotgun (WGS) entry which is preliminary data.</text>
</comment>
<keyword evidence="2" id="KW-1185">Reference proteome</keyword>
<dbReference type="OrthoDB" id="1148707at2"/>
<protein>
    <recommendedName>
        <fullName evidence="3">Lipoprotein</fullName>
    </recommendedName>
</protein>
<dbReference type="Proteomes" id="UP000295814">
    <property type="component" value="Unassembled WGS sequence"/>
</dbReference>
<name>A0A562YD81_9FLAO</name>
<organism evidence="1 2">
    <name type="scientific">Seonamhaeicola sediminis</name>
    <dbReference type="NCBI Taxonomy" id="2528206"/>
    <lineage>
        <taxon>Bacteria</taxon>
        <taxon>Pseudomonadati</taxon>
        <taxon>Bacteroidota</taxon>
        <taxon>Flavobacteriia</taxon>
        <taxon>Flavobacteriales</taxon>
        <taxon>Flavobacteriaceae</taxon>
    </lineage>
</organism>
<sequence>MKKITLLFFLAIVCSCNKKIVELPEISHSDITDIQDVSAAYLFYDETQPDSIELNRKNLISTTNWLVNIDKRLILRQVIPHIQFLQDKKANGAHKNEHAKNYFTCHDTSRNNLGFVEFTEIIYHSEEPINFISKTSDIPTKYQIILNFSSKEDIEILHFVNLEKRKTNLVGFKNYLKNISNSLNKDIELLVGFKETSSFQDYISIKSKLLKLDLENVTISKNEFIY</sequence>
<reference evidence="1 2" key="2">
    <citation type="submission" date="2019-07" db="EMBL/GenBank/DDBJ databases">
        <title>Seonamhaeicola sp. W255 draft genome.</title>
        <authorList>
            <person name="Zhang X.-Y."/>
            <person name="Zhang R."/>
            <person name="Zhong Y.-L."/>
            <person name="Du Z.-J."/>
        </authorList>
    </citation>
    <scope>NUCLEOTIDE SEQUENCE [LARGE SCALE GENOMIC DNA]</scope>
    <source>
        <strain evidence="1 2">W255</strain>
    </source>
</reference>
<evidence type="ECO:0000313" key="2">
    <source>
        <dbReference type="Proteomes" id="UP000295814"/>
    </source>
</evidence>
<dbReference type="EMBL" id="SMZJ02000004">
    <property type="protein sequence ID" value="TWO32598.1"/>
    <property type="molecule type" value="Genomic_DNA"/>
</dbReference>
<reference evidence="1 2" key="1">
    <citation type="submission" date="2019-03" db="EMBL/GenBank/DDBJ databases">
        <authorList>
            <person name="Zhong Y.L."/>
        </authorList>
    </citation>
    <scope>NUCLEOTIDE SEQUENCE [LARGE SCALE GENOMIC DNA]</scope>
    <source>
        <strain evidence="1 2">W255</strain>
    </source>
</reference>
<evidence type="ECO:0000313" key="1">
    <source>
        <dbReference type="EMBL" id="TWO32598.1"/>
    </source>
</evidence>
<dbReference type="AlphaFoldDB" id="A0A562YD81"/>
<dbReference type="RefSeq" id="WP_133355321.1">
    <property type="nucleotide sequence ID" value="NZ_SMZJ02000004.1"/>
</dbReference>
<gene>
    <name evidence="1" type="ORF">E1J38_006925</name>
</gene>
<evidence type="ECO:0008006" key="3">
    <source>
        <dbReference type="Google" id="ProtNLM"/>
    </source>
</evidence>
<accession>A0A562YD81</accession>
<dbReference type="PROSITE" id="PS51257">
    <property type="entry name" value="PROKAR_LIPOPROTEIN"/>
    <property type="match status" value="1"/>
</dbReference>